<gene>
    <name evidence="3" type="ORF">Pmani_039734</name>
</gene>
<comment type="caution">
    <text evidence="3">The sequence shown here is derived from an EMBL/GenBank/DDBJ whole genome shotgun (WGS) entry which is preliminary data.</text>
</comment>
<name>A0AAE1NDN5_9EUCA</name>
<dbReference type="EMBL" id="JAWZYT010007026">
    <property type="protein sequence ID" value="KAK4287189.1"/>
    <property type="molecule type" value="Genomic_DNA"/>
</dbReference>
<protein>
    <recommendedName>
        <fullName evidence="2">PiggyBac transposable element-derived protein domain-containing protein</fullName>
    </recommendedName>
</protein>
<sequence length="524" mass="60748">MSRHHHKDRLTLNEIHDLLDDIDQETVRVAINPPHEEPDANTDCDSDASDDEVTCNPDHLPRRILSAEVNSIANEEPLEENEDTNHDLESPSTSAEPPKKRKKRTRKYEWHQNKIRVMNTVPDYVQHQIMNSLNSKKNPEDCIKLFWTDEWIEELCEQSKLYASQKSLPSDHVTPEKLKVFITVLVISGYNKLPSRRLYWSESPDVFNQLISESIRRDAFEQIMHCLHFADNMKMTDDKFYKVRPLIQHLNQVNKPKYSQEFYSIDEVIIPYYGRHSSKQFIKGKPIRFGFKVWAACTADGFLLHAEPYCGLYTNISDTGLGQGPNVVMEMVKKINLEAGQHVVFDNLFTSVPLLEKLGDQGIGATGTLREDRLSGAPVMAKKIMEKKTRGYMEEAFTGCIPVVKWKDNKVVAVGSNKERKTPVNKTKRWCKREKKHVEIDMPHSVKVYKQNMGGVDIFDQQVSAYRIRIRSKKWWWPIFAWSVNAQVTNAWQLYRKLGNNISLLDFLRHFAIAIMKEFGKVMV</sequence>
<organism evidence="3 4">
    <name type="scientific">Petrolisthes manimaculis</name>
    <dbReference type="NCBI Taxonomy" id="1843537"/>
    <lineage>
        <taxon>Eukaryota</taxon>
        <taxon>Metazoa</taxon>
        <taxon>Ecdysozoa</taxon>
        <taxon>Arthropoda</taxon>
        <taxon>Crustacea</taxon>
        <taxon>Multicrustacea</taxon>
        <taxon>Malacostraca</taxon>
        <taxon>Eumalacostraca</taxon>
        <taxon>Eucarida</taxon>
        <taxon>Decapoda</taxon>
        <taxon>Pleocyemata</taxon>
        <taxon>Anomura</taxon>
        <taxon>Galatheoidea</taxon>
        <taxon>Porcellanidae</taxon>
        <taxon>Petrolisthes</taxon>
    </lineage>
</organism>
<feature type="compositionally biased region" description="Acidic residues" evidence="1">
    <location>
        <begin position="39"/>
        <end position="53"/>
    </location>
</feature>
<dbReference type="AlphaFoldDB" id="A0AAE1NDN5"/>
<evidence type="ECO:0000313" key="4">
    <source>
        <dbReference type="Proteomes" id="UP001292094"/>
    </source>
</evidence>
<evidence type="ECO:0000313" key="3">
    <source>
        <dbReference type="EMBL" id="KAK4287189.1"/>
    </source>
</evidence>
<proteinExistence type="predicted"/>
<dbReference type="InterPro" id="IPR052638">
    <property type="entry name" value="PiggyBac_TE-derived"/>
</dbReference>
<evidence type="ECO:0000259" key="2">
    <source>
        <dbReference type="Pfam" id="PF13843"/>
    </source>
</evidence>
<dbReference type="GO" id="GO:0043565">
    <property type="term" value="F:sequence-specific DNA binding"/>
    <property type="evidence" value="ECO:0007669"/>
    <property type="project" value="TreeGrafter"/>
</dbReference>
<feature type="region of interest" description="Disordered" evidence="1">
    <location>
        <begin position="32"/>
        <end position="53"/>
    </location>
</feature>
<dbReference type="Pfam" id="PF13843">
    <property type="entry name" value="DDE_Tnp_1_7"/>
    <property type="match status" value="1"/>
</dbReference>
<accession>A0AAE1NDN5</accession>
<dbReference type="Proteomes" id="UP001292094">
    <property type="component" value="Unassembled WGS sequence"/>
</dbReference>
<dbReference type="InterPro" id="IPR029526">
    <property type="entry name" value="PGBD"/>
</dbReference>
<reference evidence="3" key="1">
    <citation type="submission" date="2023-11" db="EMBL/GenBank/DDBJ databases">
        <title>Genome assemblies of two species of porcelain crab, Petrolisthes cinctipes and Petrolisthes manimaculis (Anomura: Porcellanidae).</title>
        <authorList>
            <person name="Angst P."/>
        </authorList>
    </citation>
    <scope>NUCLEOTIDE SEQUENCE</scope>
    <source>
        <strain evidence="3">PB745_02</strain>
        <tissue evidence="3">Gill</tissue>
    </source>
</reference>
<feature type="domain" description="PiggyBac transposable element-derived protein" evidence="2">
    <location>
        <begin position="139"/>
        <end position="492"/>
    </location>
</feature>
<feature type="region of interest" description="Disordered" evidence="1">
    <location>
        <begin position="76"/>
        <end position="108"/>
    </location>
</feature>
<dbReference type="PANTHER" id="PTHR47055:SF3">
    <property type="entry name" value="PHORBOL-ESTER_DAG-TYPE DOMAIN-CONTAINING PROTEIN"/>
    <property type="match status" value="1"/>
</dbReference>
<evidence type="ECO:0000256" key="1">
    <source>
        <dbReference type="SAM" id="MobiDB-lite"/>
    </source>
</evidence>
<keyword evidence="4" id="KW-1185">Reference proteome</keyword>
<dbReference type="PANTHER" id="PTHR47055">
    <property type="entry name" value="DDE_TNP_1_7 DOMAIN-CONTAINING PROTEIN"/>
    <property type="match status" value="1"/>
</dbReference>